<keyword evidence="1" id="KW-0812">Transmembrane</keyword>
<comment type="caution">
    <text evidence="2">The sequence shown here is derived from an EMBL/GenBank/DDBJ whole genome shotgun (WGS) entry which is preliminary data.</text>
</comment>
<evidence type="ECO:0008006" key="4">
    <source>
        <dbReference type="Google" id="ProtNLM"/>
    </source>
</evidence>
<evidence type="ECO:0000313" key="3">
    <source>
        <dbReference type="Proteomes" id="UP000276133"/>
    </source>
</evidence>
<gene>
    <name evidence="2" type="ORF">BpHYR1_035504</name>
</gene>
<reference evidence="2 3" key="1">
    <citation type="journal article" date="2018" name="Sci. Rep.">
        <title>Genomic signatures of local adaptation to the degree of environmental predictability in rotifers.</title>
        <authorList>
            <person name="Franch-Gras L."/>
            <person name="Hahn C."/>
            <person name="Garcia-Roger E.M."/>
            <person name="Carmona M.J."/>
            <person name="Serra M."/>
            <person name="Gomez A."/>
        </authorList>
    </citation>
    <scope>NUCLEOTIDE SEQUENCE [LARGE SCALE GENOMIC DNA]</scope>
    <source>
        <strain evidence="2">HYR1</strain>
    </source>
</reference>
<keyword evidence="3" id="KW-1185">Reference proteome</keyword>
<proteinExistence type="predicted"/>
<dbReference type="EMBL" id="REGN01001015">
    <property type="protein sequence ID" value="RNA37618.1"/>
    <property type="molecule type" value="Genomic_DNA"/>
</dbReference>
<dbReference type="OrthoDB" id="9909311at2759"/>
<evidence type="ECO:0000256" key="1">
    <source>
        <dbReference type="SAM" id="Phobius"/>
    </source>
</evidence>
<organism evidence="2 3">
    <name type="scientific">Brachionus plicatilis</name>
    <name type="common">Marine rotifer</name>
    <name type="synonym">Brachionus muelleri</name>
    <dbReference type="NCBI Taxonomy" id="10195"/>
    <lineage>
        <taxon>Eukaryota</taxon>
        <taxon>Metazoa</taxon>
        <taxon>Spiralia</taxon>
        <taxon>Gnathifera</taxon>
        <taxon>Rotifera</taxon>
        <taxon>Eurotatoria</taxon>
        <taxon>Monogononta</taxon>
        <taxon>Pseudotrocha</taxon>
        <taxon>Ploima</taxon>
        <taxon>Brachionidae</taxon>
        <taxon>Brachionus</taxon>
    </lineage>
</organism>
<keyword evidence="1" id="KW-0472">Membrane</keyword>
<keyword evidence="1" id="KW-1133">Transmembrane helix</keyword>
<evidence type="ECO:0000313" key="2">
    <source>
        <dbReference type="EMBL" id="RNA37618.1"/>
    </source>
</evidence>
<accession>A0A3M7SQ30</accession>
<sequence length="168" mass="18849">MSIRFSSEGPESVKITTTTLSKEYGVNTSTISTILSSKAKILELYEKNLCGPEKNELNCQVKMTSINQCCFGSNKFKNTLLVEDYSGSWSENTAKVSVASTPVGAFFSIIRIAFECTVLICLYLVLSSLRSEMRTGFKDKCQDKQKYFQKYNFTIFIVKKITTLSSSQ</sequence>
<dbReference type="Proteomes" id="UP000276133">
    <property type="component" value="Unassembled WGS sequence"/>
</dbReference>
<feature type="transmembrane region" description="Helical" evidence="1">
    <location>
        <begin position="105"/>
        <end position="126"/>
    </location>
</feature>
<name>A0A3M7SQ30_BRAPC</name>
<dbReference type="AlphaFoldDB" id="A0A3M7SQ30"/>
<dbReference type="Gene3D" id="1.10.10.60">
    <property type="entry name" value="Homeodomain-like"/>
    <property type="match status" value="1"/>
</dbReference>
<protein>
    <recommendedName>
        <fullName evidence="4">HTH psq-type domain-containing protein</fullName>
    </recommendedName>
</protein>